<evidence type="ECO:0000256" key="11">
    <source>
        <dbReference type="ARBA" id="ARBA00022777"/>
    </source>
</evidence>
<evidence type="ECO:0000256" key="18">
    <source>
        <dbReference type="SAM" id="MobiDB-lite"/>
    </source>
</evidence>
<feature type="transmembrane region" description="Helical" evidence="19">
    <location>
        <begin position="107"/>
        <end position="123"/>
    </location>
</feature>
<evidence type="ECO:0000256" key="3">
    <source>
        <dbReference type="ARBA" id="ARBA00004496"/>
    </source>
</evidence>
<proteinExistence type="predicted"/>
<accession>A0A511Z077</accession>
<keyword evidence="8" id="KW-0597">Phosphoprotein</keyword>
<keyword evidence="22" id="KW-1185">Reference proteome</keyword>
<dbReference type="GO" id="GO:0016020">
    <property type="term" value="C:membrane"/>
    <property type="evidence" value="ECO:0007669"/>
    <property type="project" value="InterPro"/>
</dbReference>
<dbReference type="Pfam" id="PF02518">
    <property type="entry name" value="HATPase_c"/>
    <property type="match status" value="1"/>
</dbReference>
<feature type="transmembrane region" description="Helical" evidence="19">
    <location>
        <begin position="151"/>
        <end position="171"/>
    </location>
</feature>
<dbReference type="PRINTS" id="PR00344">
    <property type="entry name" value="BCTRLSENSOR"/>
</dbReference>
<gene>
    <name evidence="21" type="ORF">AFE02nite_26010</name>
</gene>
<evidence type="ECO:0000256" key="13">
    <source>
        <dbReference type="ARBA" id="ARBA00023004"/>
    </source>
</evidence>
<keyword evidence="19" id="KW-0472">Membrane</keyword>
<keyword evidence="10" id="KW-0547">Nucleotide-binding</keyword>
<evidence type="ECO:0000256" key="15">
    <source>
        <dbReference type="ARBA" id="ARBA00023014"/>
    </source>
</evidence>
<feature type="compositionally biased region" description="Acidic residues" evidence="18">
    <location>
        <begin position="434"/>
        <end position="445"/>
    </location>
</feature>
<dbReference type="Pfam" id="PF07730">
    <property type="entry name" value="HisKA_3"/>
    <property type="match status" value="1"/>
</dbReference>
<dbReference type="GO" id="GO:0005524">
    <property type="term" value="F:ATP binding"/>
    <property type="evidence" value="ECO:0007669"/>
    <property type="project" value="UniProtKB-KW"/>
</dbReference>
<comment type="function">
    <text evidence="16">Member of the two-component regulatory system NreB/NreC involved in the control of dissimilatory nitrate/nitrite reduction in response to oxygen. NreB functions as a direct oxygen sensor histidine kinase which is autophosphorylated, in the absence of oxygen, probably at the conserved histidine residue, and transfers its phosphate group probably to a conserved aspartate residue of NreC. NreB/NreC activates the expression of the nitrate (narGHJI) and nitrite (nir) reductase operons, as well as the putative nitrate transporter gene narT.</text>
</comment>
<evidence type="ECO:0000256" key="14">
    <source>
        <dbReference type="ARBA" id="ARBA00023012"/>
    </source>
</evidence>
<evidence type="ECO:0000256" key="12">
    <source>
        <dbReference type="ARBA" id="ARBA00022840"/>
    </source>
</evidence>
<keyword evidence="15" id="KW-0479">Metal-binding</keyword>
<feature type="compositionally biased region" description="Pro residues" evidence="18">
    <location>
        <begin position="21"/>
        <end position="33"/>
    </location>
</feature>
<comment type="catalytic activity">
    <reaction evidence="1">
        <text>ATP + protein L-histidine = ADP + protein N-phospho-L-histidine.</text>
        <dbReference type="EC" id="2.7.13.3"/>
    </reaction>
</comment>
<dbReference type="InterPro" id="IPR004358">
    <property type="entry name" value="Sig_transdc_His_kin-like_C"/>
</dbReference>
<dbReference type="PANTHER" id="PTHR24421:SF10">
    <property type="entry name" value="NITRATE_NITRITE SENSOR PROTEIN NARQ"/>
    <property type="match status" value="1"/>
</dbReference>
<feature type="transmembrane region" description="Helical" evidence="19">
    <location>
        <begin position="75"/>
        <end position="95"/>
    </location>
</feature>
<evidence type="ECO:0000256" key="6">
    <source>
        <dbReference type="ARBA" id="ARBA00022485"/>
    </source>
</evidence>
<dbReference type="Proteomes" id="UP000321484">
    <property type="component" value="Unassembled WGS sequence"/>
</dbReference>
<dbReference type="InterPro" id="IPR036890">
    <property type="entry name" value="HATPase_C_sf"/>
</dbReference>
<evidence type="ECO:0000256" key="1">
    <source>
        <dbReference type="ARBA" id="ARBA00000085"/>
    </source>
</evidence>
<keyword evidence="12" id="KW-0067">ATP-binding</keyword>
<dbReference type="OrthoDB" id="144293at2"/>
<keyword evidence="19" id="KW-1133">Transmembrane helix</keyword>
<dbReference type="Gene3D" id="3.30.565.10">
    <property type="entry name" value="Histidine kinase-like ATPase, C-terminal domain"/>
    <property type="match status" value="1"/>
</dbReference>
<sequence length="456" mass="47713">MMTPGPSVGDDAAMDRTLHTYPPPGPATTPVPGGPDWRSDRAAFWARSLRGWDVAFYALWALGVASYLFERPEAGLGLGIALATFATLLVAYVVVGRRAATTGSRPLAMTYVVVMIVCVGAVVSATETGSLLLFIAYSQVWYFAETRRQGVVLTVLLTAVVFGTIAAQSPFDDLSDAAPLITQAGIAIAFSVLLGLWVTQVAEQSEDRAELLARLEEAQAEAAASHHAAGVLAERERMAQEIHDTLAQGFTSVVMLAQTAAADLRRERPDDAAARLALIERTARENLAEARALVAAAAPVGLAESTLTEALERLATRFGEETGVEVRVVADHAALADLSREREVILLRAAQEALSNVRRHAGATRVSLVLGAAPDGGVSLEVADDGRGMAPAAVEGFGLRGMRERVTTGGGALAVTSDVGLGTRVQVTMPVGAEEAEPEPGEGDDAPAAGGTEEVR</sequence>
<comment type="caution">
    <text evidence="21">The sequence shown here is derived from an EMBL/GenBank/DDBJ whole genome shotgun (WGS) entry which is preliminary data.</text>
</comment>
<dbReference type="AlphaFoldDB" id="A0A511Z077"/>
<comment type="cofactor">
    <cofactor evidence="2">
        <name>[4Fe-4S] cluster</name>
        <dbReference type="ChEBI" id="CHEBI:49883"/>
    </cofactor>
</comment>
<dbReference type="GO" id="GO:0046983">
    <property type="term" value="F:protein dimerization activity"/>
    <property type="evidence" value="ECO:0007669"/>
    <property type="project" value="InterPro"/>
</dbReference>
<reference evidence="21 22" key="1">
    <citation type="submission" date="2019-07" db="EMBL/GenBank/DDBJ databases">
        <title>Whole genome shotgun sequence of Actinotalea fermentans NBRC 105374.</title>
        <authorList>
            <person name="Hosoyama A."/>
            <person name="Uohara A."/>
            <person name="Ohji S."/>
            <person name="Ichikawa N."/>
        </authorList>
    </citation>
    <scope>NUCLEOTIDE SEQUENCE [LARGE SCALE GENOMIC DNA]</scope>
    <source>
        <strain evidence="21 22">NBRC 105374</strain>
    </source>
</reference>
<evidence type="ECO:0000313" key="22">
    <source>
        <dbReference type="Proteomes" id="UP000321484"/>
    </source>
</evidence>
<keyword evidence="15" id="KW-0411">Iron-sulfur</keyword>
<keyword evidence="7" id="KW-0963">Cytoplasm</keyword>
<evidence type="ECO:0000256" key="5">
    <source>
        <dbReference type="ARBA" id="ARBA00017322"/>
    </source>
</evidence>
<dbReference type="SMART" id="SM00387">
    <property type="entry name" value="HATPase_c"/>
    <property type="match status" value="1"/>
</dbReference>
<protein>
    <recommendedName>
        <fullName evidence="5">Oxygen sensor histidine kinase NreB</fullName>
        <ecNumber evidence="4">2.7.13.3</ecNumber>
    </recommendedName>
    <alternativeName>
        <fullName evidence="17">Nitrogen regulation protein B</fullName>
    </alternativeName>
</protein>
<evidence type="ECO:0000256" key="7">
    <source>
        <dbReference type="ARBA" id="ARBA00022490"/>
    </source>
</evidence>
<dbReference type="InterPro" id="IPR003594">
    <property type="entry name" value="HATPase_dom"/>
</dbReference>
<keyword evidence="13" id="KW-0408">Iron</keyword>
<dbReference type="InterPro" id="IPR011712">
    <property type="entry name" value="Sig_transdc_His_kin_sub3_dim/P"/>
</dbReference>
<keyword evidence="19" id="KW-0812">Transmembrane</keyword>
<evidence type="ECO:0000256" key="17">
    <source>
        <dbReference type="ARBA" id="ARBA00030800"/>
    </source>
</evidence>
<dbReference type="InterPro" id="IPR050482">
    <property type="entry name" value="Sensor_HK_TwoCompSys"/>
</dbReference>
<dbReference type="PIRSF" id="PIRSF037434">
    <property type="entry name" value="STHK_ChrS"/>
    <property type="match status" value="1"/>
</dbReference>
<evidence type="ECO:0000256" key="8">
    <source>
        <dbReference type="ARBA" id="ARBA00022553"/>
    </source>
</evidence>
<feature type="region of interest" description="Disordered" evidence="18">
    <location>
        <begin position="1"/>
        <end position="35"/>
    </location>
</feature>
<dbReference type="InterPro" id="IPR017205">
    <property type="entry name" value="Sig_transdc_His_kinase_ChrS"/>
</dbReference>
<dbReference type="GO" id="GO:0005737">
    <property type="term" value="C:cytoplasm"/>
    <property type="evidence" value="ECO:0007669"/>
    <property type="project" value="UniProtKB-SubCell"/>
</dbReference>
<feature type="compositionally biased region" description="Low complexity" evidence="18">
    <location>
        <begin position="446"/>
        <end position="456"/>
    </location>
</feature>
<comment type="subcellular location">
    <subcellularLocation>
        <location evidence="3">Cytoplasm</location>
    </subcellularLocation>
</comment>
<dbReference type="EMBL" id="BJYK01000009">
    <property type="protein sequence ID" value="GEN80867.1"/>
    <property type="molecule type" value="Genomic_DNA"/>
</dbReference>
<evidence type="ECO:0000256" key="2">
    <source>
        <dbReference type="ARBA" id="ARBA00001966"/>
    </source>
</evidence>
<dbReference type="GO" id="GO:0051539">
    <property type="term" value="F:4 iron, 4 sulfur cluster binding"/>
    <property type="evidence" value="ECO:0007669"/>
    <property type="project" value="UniProtKB-KW"/>
</dbReference>
<evidence type="ECO:0000256" key="10">
    <source>
        <dbReference type="ARBA" id="ARBA00022741"/>
    </source>
</evidence>
<dbReference type="SUPFAM" id="SSF55874">
    <property type="entry name" value="ATPase domain of HSP90 chaperone/DNA topoisomerase II/histidine kinase"/>
    <property type="match status" value="1"/>
</dbReference>
<dbReference type="EC" id="2.7.13.3" evidence="4"/>
<organism evidence="21 22">
    <name type="scientific">Actinotalea fermentans</name>
    <dbReference type="NCBI Taxonomy" id="43671"/>
    <lineage>
        <taxon>Bacteria</taxon>
        <taxon>Bacillati</taxon>
        <taxon>Actinomycetota</taxon>
        <taxon>Actinomycetes</taxon>
        <taxon>Micrococcales</taxon>
        <taxon>Cellulomonadaceae</taxon>
        <taxon>Actinotalea</taxon>
    </lineage>
</organism>
<evidence type="ECO:0000256" key="4">
    <source>
        <dbReference type="ARBA" id="ARBA00012438"/>
    </source>
</evidence>
<evidence type="ECO:0000259" key="20">
    <source>
        <dbReference type="SMART" id="SM00387"/>
    </source>
</evidence>
<feature type="region of interest" description="Disordered" evidence="18">
    <location>
        <begin position="431"/>
        <end position="456"/>
    </location>
</feature>
<dbReference type="GO" id="GO:0000155">
    <property type="term" value="F:phosphorelay sensor kinase activity"/>
    <property type="evidence" value="ECO:0007669"/>
    <property type="project" value="InterPro"/>
</dbReference>
<evidence type="ECO:0000256" key="19">
    <source>
        <dbReference type="SAM" id="Phobius"/>
    </source>
</evidence>
<feature type="transmembrane region" description="Helical" evidence="19">
    <location>
        <begin position="51"/>
        <end position="69"/>
    </location>
</feature>
<keyword evidence="6" id="KW-0004">4Fe-4S</keyword>
<feature type="domain" description="Histidine kinase/HSP90-like ATPase" evidence="20">
    <location>
        <begin position="341"/>
        <end position="433"/>
    </location>
</feature>
<evidence type="ECO:0000256" key="9">
    <source>
        <dbReference type="ARBA" id="ARBA00022679"/>
    </source>
</evidence>
<feature type="transmembrane region" description="Helical" evidence="19">
    <location>
        <begin position="177"/>
        <end position="198"/>
    </location>
</feature>
<keyword evidence="14" id="KW-0902">Two-component regulatory system</keyword>
<evidence type="ECO:0000313" key="21">
    <source>
        <dbReference type="EMBL" id="GEN80867.1"/>
    </source>
</evidence>
<dbReference type="PANTHER" id="PTHR24421">
    <property type="entry name" value="NITRATE/NITRITE SENSOR PROTEIN NARX-RELATED"/>
    <property type="match status" value="1"/>
</dbReference>
<dbReference type="Gene3D" id="1.20.5.1930">
    <property type="match status" value="1"/>
</dbReference>
<evidence type="ECO:0000256" key="16">
    <source>
        <dbReference type="ARBA" id="ARBA00024827"/>
    </source>
</evidence>
<keyword evidence="9" id="KW-0808">Transferase</keyword>
<dbReference type="CDD" id="cd16917">
    <property type="entry name" value="HATPase_UhpB-NarQ-NarX-like"/>
    <property type="match status" value="1"/>
</dbReference>
<keyword evidence="11 21" id="KW-0418">Kinase</keyword>
<name>A0A511Z077_9CELL</name>